<comment type="caution">
    <text evidence="3">The sequence shown here is derived from an EMBL/GenBank/DDBJ whole genome shotgun (WGS) entry which is preliminary data.</text>
</comment>
<dbReference type="PROSITE" id="PS50935">
    <property type="entry name" value="SSB"/>
    <property type="match status" value="1"/>
</dbReference>
<keyword evidence="4" id="KW-1185">Reference proteome</keyword>
<sequence length="167" mass="18408">MASTITLPLRCSAQAVRMAAALRPQFRLFHHTPAPSMYNRVTLLGNVGRLPEYHEFSSNNEVGQDSVESGLDSRKAPNAGVWTFSVATDRNSKNSSGEWTRVTDWHRVKTYKDVGDLSPGQKVLVEGDIRYWQSGEKRGTDIHASKVVVVSRSSSPTESGLGDEGQF</sequence>
<organism evidence="3 4">
    <name type="scientific">Batrachochytrium salamandrivorans</name>
    <dbReference type="NCBI Taxonomy" id="1357716"/>
    <lineage>
        <taxon>Eukaryota</taxon>
        <taxon>Fungi</taxon>
        <taxon>Fungi incertae sedis</taxon>
        <taxon>Chytridiomycota</taxon>
        <taxon>Chytridiomycota incertae sedis</taxon>
        <taxon>Chytridiomycetes</taxon>
        <taxon>Rhizophydiales</taxon>
        <taxon>Rhizophydiales incertae sedis</taxon>
        <taxon>Batrachochytrium</taxon>
    </lineage>
</organism>
<dbReference type="EMBL" id="JAFCIX010000379">
    <property type="protein sequence ID" value="KAH6592407.1"/>
    <property type="molecule type" value="Genomic_DNA"/>
</dbReference>
<protein>
    <recommendedName>
        <fullName evidence="5">Single-strand binding protein</fullName>
    </recommendedName>
</protein>
<dbReference type="InterPro" id="IPR012340">
    <property type="entry name" value="NA-bd_OB-fold"/>
</dbReference>
<dbReference type="CDD" id="cd04496">
    <property type="entry name" value="SSB_OBF"/>
    <property type="match status" value="1"/>
</dbReference>
<dbReference type="SUPFAM" id="SSF50249">
    <property type="entry name" value="Nucleic acid-binding proteins"/>
    <property type="match status" value="1"/>
</dbReference>
<proteinExistence type="predicted"/>
<evidence type="ECO:0008006" key="5">
    <source>
        <dbReference type="Google" id="ProtNLM"/>
    </source>
</evidence>
<dbReference type="Pfam" id="PF00436">
    <property type="entry name" value="SSB"/>
    <property type="match status" value="1"/>
</dbReference>
<dbReference type="InterPro" id="IPR000424">
    <property type="entry name" value="Primosome_PriB/ssb"/>
</dbReference>
<evidence type="ECO:0000256" key="1">
    <source>
        <dbReference type="ARBA" id="ARBA00023125"/>
    </source>
</evidence>
<evidence type="ECO:0000313" key="3">
    <source>
        <dbReference type="EMBL" id="KAH6592407.1"/>
    </source>
</evidence>
<dbReference type="Proteomes" id="UP001648503">
    <property type="component" value="Unassembled WGS sequence"/>
</dbReference>
<reference evidence="3 4" key="1">
    <citation type="submission" date="2021-02" db="EMBL/GenBank/DDBJ databases">
        <title>Variation within the Batrachochytrium salamandrivorans European outbreak.</title>
        <authorList>
            <person name="Kelly M."/>
            <person name="Pasmans F."/>
            <person name="Shea T.P."/>
            <person name="Munoz J.F."/>
            <person name="Carranza S."/>
            <person name="Cuomo C.A."/>
            <person name="Martel A."/>
        </authorList>
    </citation>
    <scope>NUCLEOTIDE SEQUENCE [LARGE SCALE GENOMIC DNA]</scope>
    <source>
        <strain evidence="3 4">AMFP18/2</strain>
    </source>
</reference>
<keyword evidence="1 2" id="KW-0238">DNA-binding</keyword>
<name>A0ABQ8F513_9FUNG</name>
<evidence type="ECO:0000256" key="2">
    <source>
        <dbReference type="PROSITE-ProRule" id="PRU00252"/>
    </source>
</evidence>
<dbReference type="Gene3D" id="2.40.50.140">
    <property type="entry name" value="Nucleic acid-binding proteins"/>
    <property type="match status" value="1"/>
</dbReference>
<gene>
    <name evidence="3" type="ORF">BASA50_008023</name>
</gene>
<evidence type="ECO:0000313" key="4">
    <source>
        <dbReference type="Proteomes" id="UP001648503"/>
    </source>
</evidence>
<accession>A0ABQ8F513</accession>